<evidence type="ECO:0000313" key="1">
    <source>
        <dbReference type="EMBL" id="GBP94582.1"/>
    </source>
</evidence>
<reference evidence="1 2" key="1">
    <citation type="journal article" date="2019" name="Commun. Biol.">
        <title>The bagworm genome reveals a unique fibroin gene that provides high tensile strength.</title>
        <authorList>
            <person name="Kono N."/>
            <person name="Nakamura H."/>
            <person name="Ohtoshi R."/>
            <person name="Tomita M."/>
            <person name="Numata K."/>
            <person name="Arakawa K."/>
        </authorList>
    </citation>
    <scope>NUCLEOTIDE SEQUENCE [LARGE SCALE GENOMIC DNA]</scope>
</reference>
<accession>A0A4C2A4A9</accession>
<dbReference type="AlphaFoldDB" id="A0A4C2A4A9"/>
<organism evidence="1 2">
    <name type="scientific">Eumeta variegata</name>
    <name type="common">Bagworm moth</name>
    <name type="synonym">Eumeta japonica</name>
    <dbReference type="NCBI Taxonomy" id="151549"/>
    <lineage>
        <taxon>Eukaryota</taxon>
        <taxon>Metazoa</taxon>
        <taxon>Ecdysozoa</taxon>
        <taxon>Arthropoda</taxon>
        <taxon>Hexapoda</taxon>
        <taxon>Insecta</taxon>
        <taxon>Pterygota</taxon>
        <taxon>Neoptera</taxon>
        <taxon>Endopterygota</taxon>
        <taxon>Lepidoptera</taxon>
        <taxon>Glossata</taxon>
        <taxon>Ditrysia</taxon>
        <taxon>Tineoidea</taxon>
        <taxon>Psychidae</taxon>
        <taxon>Oiketicinae</taxon>
        <taxon>Eumeta</taxon>
    </lineage>
</organism>
<protein>
    <submittedName>
        <fullName evidence="1">Uncharacterized protein</fullName>
    </submittedName>
</protein>
<evidence type="ECO:0000313" key="2">
    <source>
        <dbReference type="Proteomes" id="UP000299102"/>
    </source>
</evidence>
<gene>
    <name evidence="1" type="ORF">EVAR_65779_1</name>
</gene>
<comment type="caution">
    <text evidence="1">The sequence shown here is derived from an EMBL/GenBank/DDBJ whole genome shotgun (WGS) entry which is preliminary data.</text>
</comment>
<dbReference type="EMBL" id="BGZK01002523">
    <property type="protein sequence ID" value="GBP94582.1"/>
    <property type="molecule type" value="Genomic_DNA"/>
</dbReference>
<dbReference type="Proteomes" id="UP000299102">
    <property type="component" value="Unassembled WGS sequence"/>
</dbReference>
<keyword evidence="2" id="KW-1185">Reference proteome</keyword>
<proteinExistence type="predicted"/>
<sequence>MTRVSQRDLDLRVEAEQPSSVHVAVEPDRRTEAPKYHRMGVSRQLIFPVARNELFCITKLLISIHRYTISVRPPRARPVFTSRDVIKAYHDRSLSGASCDSRLEVFRIATKKYLY</sequence>
<name>A0A4C2A4A9_EUMVA</name>